<name>A0A368RR78_SETIT</name>
<dbReference type="PANTHER" id="PTHR32133">
    <property type="entry name" value="OS07G0120400 PROTEIN"/>
    <property type="match status" value="1"/>
</dbReference>
<sequence length="409" mass="46036">MSEGLMRRRRRLSSPAPLPDDDDLLREIFLRLPPRPSSLPRASLVCKRWGRLVSDPQFLRRFRAFHGLRPHPPLLGFFSGGLEGVADFTPTLDPPDRVDPSRLSLQAPRRGELYNFLGCRHGLALILNLTRLEIILWDPVARDHRRVAVPPSWFNNEDPRSTIRNAALVCDGHHTGRLPLEAFKVILLRSDDVPRDADPKVFGSLYESSTGVWNDLISTSISAPLSMLSPSVLVGNSLCWFLNGCGKRGILVFDLAKRNLAQIDTPVDAHIATDSRFQILRMESGELGFAILSGASMQLWERNASSNGGVRWMLQKTIELDKLLSLRSPIHGPWTVIHGYDEDSHVIFVSVDLEVFMIPLKSLQFKHLFRTDFMTTYHPYTGFYTTGRDTGSGNVGFDTLNSTLDFPRI</sequence>
<dbReference type="KEGG" id="sita:101766982"/>
<accession>A0A368RR78</accession>
<dbReference type="Gene3D" id="1.20.1280.50">
    <property type="match status" value="1"/>
</dbReference>
<protein>
    <recommendedName>
        <fullName evidence="1">F-box domain-containing protein</fullName>
    </recommendedName>
</protein>
<organism evidence="2">
    <name type="scientific">Setaria italica</name>
    <name type="common">Foxtail millet</name>
    <name type="synonym">Panicum italicum</name>
    <dbReference type="NCBI Taxonomy" id="4555"/>
    <lineage>
        <taxon>Eukaryota</taxon>
        <taxon>Viridiplantae</taxon>
        <taxon>Streptophyta</taxon>
        <taxon>Embryophyta</taxon>
        <taxon>Tracheophyta</taxon>
        <taxon>Spermatophyta</taxon>
        <taxon>Magnoliopsida</taxon>
        <taxon>Liliopsida</taxon>
        <taxon>Poales</taxon>
        <taxon>Poaceae</taxon>
        <taxon>PACMAD clade</taxon>
        <taxon>Panicoideae</taxon>
        <taxon>Panicodae</taxon>
        <taxon>Paniceae</taxon>
        <taxon>Cenchrinae</taxon>
        <taxon>Setaria</taxon>
    </lineage>
</organism>
<dbReference type="Pfam" id="PF00646">
    <property type="entry name" value="F-box"/>
    <property type="match status" value="1"/>
</dbReference>
<reference evidence="2" key="1">
    <citation type="journal article" date="2012" name="Nat. Biotechnol.">
        <title>Reference genome sequence of the model plant Setaria.</title>
        <authorList>
            <person name="Bennetzen J.L."/>
            <person name="Schmutz J."/>
            <person name="Wang H."/>
            <person name="Percifield R."/>
            <person name="Hawkins J."/>
            <person name="Pontaroli A.C."/>
            <person name="Estep M."/>
            <person name="Feng L."/>
            <person name="Vaughn J.N."/>
            <person name="Grimwood J."/>
            <person name="Jenkins J."/>
            <person name="Barry K."/>
            <person name="Lindquist E."/>
            <person name="Hellsten U."/>
            <person name="Deshpande S."/>
            <person name="Wang X."/>
            <person name="Wu X."/>
            <person name="Mitros T."/>
            <person name="Triplett J."/>
            <person name="Yang X."/>
            <person name="Ye C.Y."/>
            <person name="Mauro-Herrera M."/>
            <person name="Wang L."/>
            <person name="Li P."/>
            <person name="Sharma M."/>
            <person name="Sharma R."/>
            <person name="Ronald P.C."/>
            <person name="Panaud O."/>
            <person name="Kellogg E.A."/>
            <person name="Brutnell T.P."/>
            <person name="Doust A.N."/>
            <person name="Tuskan G.A."/>
            <person name="Rokhsar D."/>
            <person name="Devos K.M."/>
        </authorList>
    </citation>
    <scope>NUCLEOTIDE SEQUENCE [LARGE SCALE GENOMIC DNA]</scope>
    <source>
        <strain evidence="2">Yugu1</strain>
    </source>
</reference>
<evidence type="ECO:0000313" key="2">
    <source>
        <dbReference type="EMBL" id="RCV32618.1"/>
    </source>
</evidence>
<dbReference type="AlphaFoldDB" id="A0A368RR78"/>
<gene>
    <name evidence="2" type="ORF">SETIT_7G017200v2</name>
</gene>
<dbReference type="InterPro" id="IPR001810">
    <property type="entry name" value="F-box_dom"/>
</dbReference>
<feature type="domain" description="F-box" evidence="1">
    <location>
        <begin position="22"/>
        <end position="60"/>
    </location>
</feature>
<reference evidence="2" key="2">
    <citation type="submission" date="2015-07" db="EMBL/GenBank/DDBJ databases">
        <authorList>
            <person name="Noorani M."/>
        </authorList>
    </citation>
    <scope>NUCLEOTIDE SEQUENCE</scope>
    <source>
        <strain evidence="2">Yugu1</strain>
    </source>
</reference>
<proteinExistence type="predicted"/>
<dbReference type="EMBL" id="CM003534">
    <property type="protein sequence ID" value="RCV32618.1"/>
    <property type="molecule type" value="Genomic_DNA"/>
</dbReference>
<evidence type="ECO:0000259" key="1">
    <source>
        <dbReference type="Pfam" id="PF00646"/>
    </source>
</evidence>
<dbReference type="SUPFAM" id="SSF81383">
    <property type="entry name" value="F-box domain"/>
    <property type="match status" value="1"/>
</dbReference>
<dbReference type="InterPro" id="IPR036047">
    <property type="entry name" value="F-box-like_dom_sf"/>
</dbReference>
<dbReference type="OrthoDB" id="673639at2759"/>
<dbReference type="PANTHER" id="PTHR32133:SF134">
    <property type="entry name" value="OS05G0320100 PROTEIN"/>
    <property type="match status" value="1"/>
</dbReference>